<dbReference type="Pfam" id="PF13304">
    <property type="entry name" value="AAA_21"/>
    <property type="match status" value="1"/>
</dbReference>
<evidence type="ECO:0000313" key="4">
    <source>
        <dbReference type="Proteomes" id="UP000187465"/>
    </source>
</evidence>
<dbReference type="Gene3D" id="3.40.50.300">
    <property type="entry name" value="P-loop containing nucleotide triphosphate hydrolases"/>
    <property type="match status" value="1"/>
</dbReference>
<feature type="domain" description="AAA+ ATPase" evidence="1">
    <location>
        <begin position="302"/>
        <end position="569"/>
    </location>
</feature>
<dbReference type="RefSeq" id="WP_036676978.1">
    <property type="nucleotide sequence ID" value="NZ_MKQP01000034.1"/>
</dbReference>
<dbReference type="InterPro" id="IPR003593">
    <property type="entry name" value="AAA+_ATPase"/>
</dbReference>
<dbReference type="InterPro" id="IPR027417">
    <property type="entry name" value="P-loop_NTPase"/>
</dbReference>
<evidence type="ECO:0000259" key="2">
    <source>
        <dbReference type="SMART" id="SM00507"/>
    </source>
</evidence>
<protein>
    <submittedName>
        <fullName evidence="3">TIGR02646 family protein</fullName>
    </submittedName>
</protein>
<sequence>MIFVERSHLSVPDWFKSQKAITLKSEISNFYSSNSIELLAQRSLRENQNYRRMLSQVSRVPEVRSELKLLFNNKCAFCETSFSELFVAHFRPKSVYEWLAFEWENLMLCCRDCNNAQRDSFPINGLRGEVMSSIEELRKKEDYLLVDPCYDIPEEHISFNYNGEILSLTNKGEETIRTFELNRPSLVRGRRMRINEVENIVNRLRENFEINPTQATFDELALKISQIYKFPDQPFQGCVRAVFIMELDKLRRKLRNEVLQVNSDSLGKHVNHLTKIRKISSIKVENLLYMEDCEIQLNESDGSDWLMILGENGTGKSTLLKLLAINLAGEEKRRILRHGILSPKDLVKPGYSSGYIQIVFTGEPVITRKLIFNLDETWAGSADHPFDGNVLSYGPVRIVMKELNFDDIIQNQFNSFSCLLDMNMWLVEKYKSDMATYSAAVRCIRAMLPIEASVAQNFLLEPDENRLVFRNLHHEQNKIPLDSLSSGYRTVFSLVCDIFRKLDGKDESSLEGIVLLDEIDVHLHPRWKMRIVGQLKALFPSVQFITTAHDPLCLRGLNKQEIVVLNRNSNGVRVHSDNLPNPEGLRADQLLTSEFFGLSSTLDPEIEVIFSEYYSLLAKRAKGSADEQRIEEYKESLKQWGYMGNNRREQLMYRAIDLFLAEERILSTSELRQHAEDNNLMDKLRNIWNKKE</sequence>
<dbReference type="CDD" id="cd00085">
    <property type="entry name" value="HNHc"/>
    <property type="match status" value="1"/>
</dbReference>
<dbReference type="SMART" id="SM00507">
    <property type="entry name" value="HNHc"/>
    <property type="match status" value="1"/>
</dbReference>
<dbReference type="AlphaFoldDB" id="A0A1R0X3V3"/>
<dbReference type="PANTHER" id="PTHR43581:SF2">
    <property type="entry name" value="EXCINUCLEASE ATPASE SUBUNIT"/>
    <property type="match status" value="1"/>
</dbReference>
<dbReference type="InterPro" id="IPR051396">
    <property type="entry name" value="Bact_Antivir_Def_Nuclease"/>
</dbReference>
<dbReference type="Gene3D" id="1.10.30.50">
    <property type="match status" value="1"/>
</dbReference>
<dbReference type="SMART" id="SM00382">
    <property type="entry name" value="AAA"/>
    <property type="match status" value="1"/>
</dbReference>
<dbReference type="Proteomes" id="UP000187465">
    <property type="component" value="Unassembled WGS sequence"/>
</dbReference>
<dbReference type="EMBL" id="MKQP01000034">
    <property type="protein sequence ID" value="OMD27897.1"/>
    <property type="molecule type" value="Genomic_DNA"/>
</dbReference>
<dbReference type="GO" id="GO:0016887">
    <property type="term" value="F:ATP hydrolysis activity"/>
    <property type="evidence" value="ECO:0007669"/>
    <property type="project" value="InterPro"/>
</dbReference>
<accession>A0A1R0X3V3</accession>
<evidence type="ECO:0000313" key="3">
    <source>
        <dbReference type="EMBL" id="OMD27897.1"/>
    </source>
</evidence>
<name>A0A1R0X3V3_9BACL</name>
<dbReference type="PANTHER" id="PTHR43581">
    <property type="entry name" value="ATP/GTP PHOSPHATASE"/>
    <property type="match status" value="1"/>
</dbReference>
<dbReference type="InterPro" id="IPR013467">
    <property type="entry name" value="HNH78-like"/>
</dbReference>
<dbReference type="InterPro" id="IPR003959">
    <property type="entry name" value="ATPase_AAA_core"/>
</dbReference>
<feature type="domain" description="HNH nuclease" evidence="2">
    <location>
        <begin position="64"/>
        <end position="115"/>
    </location>
</feature>
<gene>
    <name evidence="3" type="ORF">BJP51_01950</name>
</gene>
<comment type="caution">
    <text evidence="3">The sequence shown here is derived from an EMBL/GenBank/DDBJ whole genome shotgun (WGS) entry which is preliminary data.</text>
</comment>
<evidence type="ECO:0000259" key="1">
    <source>
        <dbReference type="SMART" id="SM00382"/>
    </source>
</evidence>
<organism evidence="3 4">
    <name type="scientific">Paenibacillus odorifer</name>
    <dbReference type="NCBI Taxonomy" id="189426"/>
    <lineage>
        <taxon>Bacteria</taxon>
        <taxon>Bacillati</taxon>
        <taxon>Bacillota</taxon>
        <taxon>Bacilli</taxon>
        <taxon>Bacillales</taxon>
        <taxon>Paenibacillaceae</taxon>
        <taxon>Paenibacillus</taxon>
    </lineage>
</organism>
<dbReference type="GO" id="GO:0005524">
    <property type="term" value="F:ATP binding"/>
    <property type="evidence" value="ECO:0007669"/>
    <property type="project" value="InterPro"/>
</dbReference>
<proteinExistence type="predicted"/>
<dbReference type="NCBIfam" id="TIGR02646">
    <property type="entry name" value="retron system putative HNH endonuclease"/>
    <property type="match status" value="1"/>
</dbReference>
<dbReference type="InterPro" id="IPR003615">
    <property type="entry name" value="HNH_nuc"/>
</dbReference>
<reference evidence="3 4" key="1">
    <citation type="submission" date="2016-10" db="EMBL/GenBank/DDBJ databases">
        <title>Paenibacillus species isolates.</title>
        <authorList>
            <person name="Beno S.M."/>
        </authorList>
    </citation>
    <scope>NUCLEOTIDE SEQUENCE [LARGE SCALE GENOMIC DNA]</scope>
    <source>
        <strain evidence="3 4">FSL H7-0604</strain>
    </source>
</reference>
<dbReference type="SUPFAM" id="SSF52540">
    <property type="entry name" value="P-loop containing nucleoside triphosphate hydrolases"/>
    <property type="match status" value="1"/>
</dbReference>